<dbReference type="AlphaFoldDB" id="A0A318RRH0"/>
<keyword evidence="2" id="KW-1185">Reference proteome</keyword>
<name>A0A318RRH0_WILLI</name>
<dbReference type="SUPFAM" id="SSF54637">
    <property type="entry name" value="Thioesterase/thiol ester dehydrase-isomerase"/>
    <property type="match status" value="2"/>
</dbReference>
<protein>
    <submittedName>
        <fullName evidence="1">Acyl-coenzyme A thioesterase PaaI-like protein</fullName>
    </submittedName>
</protein>
<proteinExistence type="predicted"/>
<organism evidence="1 2">
    <name type="scientific">Williamsia limnetica</name>
    <dbReference type="NCBI Taxonomy" id="882452"/>
    <lineage>
        <taxon>Bacteria</taxon>
        <taxon>Bacillati</taxon>
        <taxon>Actinomycetota</taxon>
        <taxon>Actinomycetes</taxon>
        <taxon>Mycobacteriales</taxon>
        <taxon>Nocardiaceae</taxon>
        <taxon>Williamsia</taxon>
    </lineage>
</organism>
<comment type="caution">
    <text evidence="1">The sequence shown here is derived from an EMBL/GenBank/DDBJ whole genome shotgun (WGS) entry which is preliminary data.</text>
</comment>
<gene>
    <name evidence="1" type="ORF">DFR67_102176</name>
</gene>
<reference evidence="1 2" key="1">
    <citation type="submission" date="2018-06" db="EMBL/GenBank/DDBJ databases">
        <title>Genomic Encyclopedia of Type Strains, Phase IV (KMG-IV): sequencing the most valuable type-strain genomes for metagenomic binning, comparative biology and taxonomic classification.</title>
        <authorList>
            <person name="Goeker M."/>
        </authorList>
    </citation>
    <scope>NUCLEOTIDE SEQUENCE [LARGE SCALE GENOMIC DNA]</scope>
    <source>
        <strain evidence="1 2">DSM 45521</strain>
    </source>
</reference>
<accession>A0A318RRH0</accession>
<dbReference type="Proteomes" id="UP000247591">
    <property type="component" value="Unassembled WGS sequence"/>
</dbReference>
<dbReference type="EMBL" id="QJSP01000002">
    <property type="protein sequence ID" value="PYE20038.1"/>
    <property type="molecule type" value="Genomic_DNA"/>
</dbReference>
<dbReference type="Gene3D" id="3.10.129.10">
    <property type="entry name" value="Hotdog Thioesterase"/>
    <property type="match status" value="2"/>
</dbReference>
<evidence type="ECO:0000313" key="1">
    <source>
        <dbReference type="EMBL" id="PYE20038.1"/>
    </source>
</evidence>
<evidence type="ECO:0000313" key="2">
    <source>
        <dbReference type="Proteomes" id="UP000247591"/>
    </source>
</evidence>
<dbReference type="InterPro" id="IPR029069">
    <property type="entry name" value="HotDog_dom_sf"/>
</dbReference>
<sequence length="324" mass="34356">MTSRAPVPTQPGMMILMNENASSGAVSARVTLSSRSFASDFGLASLQPTRERSLMRSEFTHKMRSPAGTASLGFLLTLVDYVTSDPALTVSAPDWTATQNLSLHAAGSVRQGPVLIDSNLVRVGKKAVVVSADVYDGCGLTDLGEFAKTIDSAAPPTGHGPILAGRALATFVRLPRAAATGADDYKPEEWVGRLRERNIETVDGDIYSRLAMRVVDPAAGIVELELSPFVANMIGTIQGGAQALLVEAAAHAIRPGLVATDMQLHYLSQVRVGPARSYADVVRDATDHSLVNVRLVDAGDDNRLLALTTVTLQRAAGLDNRVDR</sequence>